<evidence type="ECO:0000256" key="5">
    <source>
        <dbReference type="ARBA" id="ARBA00022723"/>
    </source>
</evidence>
<dbReference type="InterPro" id="IPR036412">
    <property type="entry name" value="HAD-like_sf"/>
</dbReference>
<dbReference type="AlphaFoldDB" id="A0A840E2T2"/>
<evidence type="ECO:0000256" key="8">
    <source>
        <dbReference type="ARBA" id="ARBA00022967"/>
    </source>
</evidence>
<proteinExistence type="inferred from homology"/>
<keyword evidence="14" id="KW-1185">Reference proteome</keyword>
<feature type="transmembrane region" description="Helical" evidence="11">
    <location>
        <begin position="726"/>
        <end position="746"/>
    </location>
</feature>
<evidence type="ECO:0000256" key="7">
    <source>
        <dbReference type="ARBA" id="ARBA00022840"/>
    </source>
</evidence>
<evidence type="ECO:0000256" key="11">
    <source>
        <dbReference type="RuleBase" id="RU362081"/>
    </source>
</evidence>
<keyword evidence="3 11" id="KW-1003">Cell membrane</keyword>
<dbReference type="NCBIfam" id="TIGR01525">
    <property type="entry name" value="ATPase-IB_hvy"/>
    <property type="match status" value="1"/>
</dbReference>
<feature type="transmembrane region" description="Helical" evidence="11">
    <location>
        <begin position="752"/>
        <end position="772"/>
    </location>
</feature>
<evidence type="ECO:0000256" key="6">
    <source>
        <dbReference type="ARBA" id="ARBA00022741"/>
    </source>
</evidence>
<dbReference type="InterPro" id="IPR008250">
    <property type="entry name" value="ATPase_P-typ_transduc_dom_A_sf"/>
</dbReference>
<keyword evidence="6 11" id="KW-0547">Nucleotide-binding</keyword>
<keyword evidence="8" id="KW-1278">Translocase</keyword>
<sequence>MTHTYIIKGLNNDRSAEEVRAALKEVSGVESVTISGDRAEVTMSRHLTNEIIERAIGAVGNYSLVHEAGAVADHLAELTEHGHEEAISRDNHRNMPGMDHSKMDHGSVNDGGMDHSAMDHANMKGGGKHAGHHDHHRMMIEDFKRRFWASLVLTVPVLLLAPMIQNWLGIEWDFSGQLYVLFALSSIIYFYGGWPFLKGFREEMGKGAAGMMTLIAVAISAAYLYSSAVVFGLEGKTFFWELATLIDVMLLGHWIEMRSVLGASRALEALAELMPAEANLVQGEQAVKVDVNTLQPGNIILIKPGEKVPADGHIIQGSTDLNESMLTGESKPVAKTVDAEVIGGSINGSGSIRVRVKGTGEDTYLSRVVNLVREAQGQKSQTQKLADRAAKWLTIIALVGGFGTLAAWLLLGSELAFALERMVTVMVICCPHALGLAIPLVAAISTSESAKHGLLIRNRTAFENSRKITTIVFDKTGTLTEGSHEVTRIVPLDPAYGEAELLRYATAVESSSEHHISKGLQRRARADGLKVPASTDFVYEAGVGVSGTVNGRKVRAGGYPMLEGIGIPAPEEENETIETKIFIVIDGTLAGFITFADRVRASSAGAIKTLQENGIKTSLLTGDNERVAAAVAKELGMNDYMAEVLPDQKQAKIKELQAAGEFVAMTGDGVNDAPALAQADVGIAIGSGTDVAAETADVVLVDSDPKDIANLILFGKATHQKMVQNLWWATGYNVVALPLATGFVPGLVISPAVGAALMSASTVICAVNAQLLKSKLST</sequence>
<feature type="transmembrane region" description="Helical" evidence="11">
    <location>
        <begin position="237"/>
        <end position="255"/>
    </location>
</feature>
<dbReference type="GO" id="GO:0005524">
    <property type="term" value="F:ATP binding"/>
    <property type="evidence" value="ECO:0007669"/>
    <property type="project" value="UniProtKB-UniRule"/>
</dbReference>
<evidence type="ECO:0000259" key="12">
    <source>
        <dbReference type="Pfam" id="PF00122"/>
    </source>
</evidence>
<evidence type="ECO:0000256" key="9">
    <source>
        <dbReference type="ARBA" id="ARBA00022989"/>
    </source>
</evidence>
<evidence type="ECO:0000256" key="4">
    <source>
        <dbReference type="ARBA" id="ARBA00022692"/>
    </source>
</evidence>
<dbReference type="InterPro" id="IPR023298">
    <property type="entry name" value="ATPase_P-typ_TM_dom_sf"/>
</dbReference>
<feature type="transmembrane region" description="Helical" evidence="11">
    <location>
        <begin position="389"/>
        <end position="411"/>
    </location>
</feature>
<evidence type="ECO:0000313" key="13">
    <source>
        <dbReference type="EMBL" id="MBB4079410.1"/>
    </source>
</evidence>
<organism evidence="13 14">
    <name type="scientific">Neolewinella aquimaris</name>
    <dbReference type="NCBI Taxonomy" id="1835722"/>
    <lineage>
        <taxon>Bacteria</taxon>
        <taxon>Pseudomonadati</taxon>
        <taxon>Bacteroidota</taxon>
        <taxon>Saprospiria</taxon>
        <taxon>Saprospirales</taxon>
        <taxon>Lewinellaceae</taxon>
        <taxon>Neolewinella</taxon>
    </lineage>
</organism>
<dbReference type="InterPro" id="IPR023214">
    <property type="entry name" value="HAD_sf"/>
</dbReference>
<dbReference type="InterPro" id="IPR027256">
    <property type="entry name" value="P-typ_ATPase_IB"/>
</dbReference>
<dbReference type="InterPro" id="IPR001757">
    <property type="entry name" value="P_typ_ATPase"/>
</dbReference>
<dbReference type="SUPFAM" id="SSF56784">
    <property type="entry name" value="HAD-like"/>
    <property type="match status" value="1"/>
</dbReference>
<dbReference type="Gene3D" id="2.70.150.10">
    <property type="entry name" value="Calcium-transporting ATPase, cytoplasmic transduction domain A"/>
    <property type="match status" value="1"/>
</dbReference>
<feature type="transmembrane region" description="Helical" evidence="11">
    <location>
        <begin position="423"/>
        <end position="444"/>
    </location>
</feature>
<keyword evidence="7 11" id="KW-0067">ATP-binding</keyword>
<dbReference type="NCBIfam" id="TIGR01512">
    <property type="entry name" value="ATPase-IB2_Cd"/>
    <property type="match status" value="1"/>
</dbReference>
<dbReference type="GO" id="GO:0060003">
    <property type="term" value="P:copper ion export"/>
    <property type="evidence" value="ECO:0007669"/>
    <property type="project" value="UniProtKB-ARBA"/>
</dbReference>
<dbReference type="GO" id="GO:0005507">
    <property type="term" value="F:copper ion binding"/>
    <property type="evidence" value="ECO:0007669"/>
    <property type="project" value="TreeGrafter"/>
</dbReference>
<dbReference type="Gene3D" id="3.40.50.1000">
    <property type="entry name" value="HAD superfamily/HAD-like"/>
    <property type="match status" value="1"/>
</dbReference>
<dbReference type="SUPFAM" id="SSF81665">
    <property type="entry name" value="Calcium ATPase, transmembrane domain M"/>
    <property type="match status" value="1"/>
</dbReference>
<evidence type="ECO:0000256" key="10">
    <source>
        <dbReference type="ARBA" id="ARBA00023136"/>
    </source>
</evidence>
<dbReference type="NCBIfam" id="TIGR01511">
    <property type="entry name" value="ATPase-IB1_Cu"/>
    <property type="match status" value="1"/>
</dbReference>
<feature type="transmembrane region" description="Helical" evidence="11">
    <location>
        <begin position="209"/>
        <end position="231"/>
    </location>
</feature>
<dbReference type="Proteomes" id="UP000576209">
    <property type="component" value="Unassembled WGS sequence"/>
</dbReference>
<gene>
    <name evidence="13" type="ORF">GGR28_002030</name>
</gene>
<dbReference type="EMBL" id="JACIFF010000004">
    <property type="protein sequence ID" value="MBB4079410.1"/>
    <property type="molecule type" value="Genomic_DNA"/>
</dbReference>
<dbReference type="InterPro" id="IPR018303">
    <property type="entry name" value="ATPase_P-typ_P_site"/>
</dbReference>
<feature type="domain" description="P-type ATPase A" evidence="12">
    <location>
        <begin position="272"/>
        <end position="372"/>
    </location>
</feature>
<comment type="similarity">
    <text evidence="2 11">Belongs to the cation transport ATPase (P-type) (TC 3.A.3) family. Type IB subfamily.</text>
</comment>
<dbReference type="SUPFAM" id="SSF81653">
    <property type="entry name" value="Calcium ATPase, transduction domain A"/>
    <property type="match status" value="1"/>
</dbReference>
<dbReference type="InterPro" id="IPR023299">
    <property type="entry name" value="ATPase_P-typ_cyto_dom_N"/>
</dbReference>
<evidence type="ECO:0000313" key="14">
    <source>
        <dbReference type="Proteomes" id="UP000576209"/>
    </source>
</evidence>
<comment type="subcellular location">
    <subcellularLocation>
        <location evidence="1">Cell membrane</location>
        <topology evidence="1">Multi-pass membrane protein</topology>
    </subcellularLocation>
</comment>
<dbReference type="PRINTS" id="PR00119">
    <property type="entry name" value="CATATPASE"/>
</dbReference>
<dbReference type="GO" id="GO:0005886">
    <property type="term" value="C:plasma membrane"/>
    <property type="evidence" value="ECO:0007669"/>
    <property type="project" value="UniProtKB-SubCell"/>
</dbReference>
<dbReference type="NCBIfam" id="TIGR01494">
    <property type="entry name" value="ATPase_P-type"/>
    <property type="match status" value="2"/>
</dbReference>
<dbReference type="PROSITE" id="PS00154">
    <property type="entry name" value="ATPASE_E1_E2"/>
    <property type="match status" value="1"/>
</dbReference>
<keyword evidence="4 11" id="KW-0812">Transmembrane</keyword>
<dbReference type="Pfam" id="PF00702">
    <property type="entry name" value="Hydrolase"/>
    <property type="match status" value="1"/>
</dbReference>
<reference evidence="13 14" key="1">
    <citation type="submission" date="2020-08" db="EMBL/GenBank/DDBJ databases">
        <title>Genomic Encyclopedia of Type Strains, Phase IV (KMG-IV): sequencing the most valuable type-strain genomes for metagenomic binning, comparative biology and taxonomic classification.</title>
        <authorList>
            <person name="Goeker M."/>
        </authorList>
    </citation>
    <scope>NUCLEOTIDE SEQUENCE [LARGE SCALE GENOMIC DNA]</scope>
    <source>
        <strain evidence="13 14">DSM 105137</strain>
    </source>
</reference>
<dbReference type="Gene3D" id="3.40.1110.10">
    <property type="entry name" value="Calcium-transporting ATPase, cytoplasmic domain N"/>
    <property type="match status" value="1"/>
</dbReference>
<dbReference type="PANTHER" id="PTHR43520">
    <property type="entry name" value="ATP7, ISOFORM B"/>
    <property type="match status" value="1"/>
</dbReference>
<protein>
    <submittedName>
        <fullName evidence="13">Cu2+-exporting ATPase</fullName>
    </submittedName>
</protein>
<accession>A0A840E2T2</accession>
<feature type="transmembrane region" description="Helical" evidence="11">
    <location>
        <begin position="147"/>
        <end position="164"/>
    </location>
</feature>
<dbReference type="GO" id="GO:0043682">
    <property type="term" value="F:P-type divalent copper transporter activity"/>
    <property type="evidence" value="ECO:0007669"/>
    <property type="project" value="TreeGrafter"/>
</dbReference>
<dbReference type="Pfam" id="PF00122">
    <property type="entry name" value="E1-E2_ATPase"/>
    <property type="match status" value="1"/>
</dbReference>
<dbReference type="InterPro" id="IPR059000">
    <property type="entry name" value="ATPase_P-type_domA"/>
</dbReference>
<dbReference type="GO" id="GO:0055070">
    <property type="term" value="P:copper ion homeostasis"/>
    <property type="evidence" value="ECO:0007669"/>
    <property type="project" value="TreeGrafter"/>
</dbReference>
<dbReference type="FunFam" id="2.70.150.10:FF:000020">
    <property type="entry name" value="Copper-exporting P-type ATPase A"/>
    <property type="match status" value="1"/>
</dbReference>
<feature type="transmembrane region" description="Helical" evidence="11">
    <location>
        <begin position="176"/>
        <end position="197"/>
    </location>
</feature>
<comment type="caution">
    <text evidence="13">The sequence shown here is derived from an EMBL/GenBank/DDBJ whole genome shotgun (WGS) entry which is preliminary data.</text>
</comment>
<name>A0A840E2T2_9BACT</name>
<keyword evidence="10 11" id="KW-0472">Membrane</keyword>
<keyword evidence="9 11" id="KW-1133">Transmembrane helix</keyword>
<dbReference type="GO" id="GO:0016887">
    <property type="term" value="F:ATP hydrolysis activity"/>
    <property type="evidence" value="ECO:0007669"/>
    <property type="project" value="InterPro"/>
</dbReference>
<dbReference type="PANTHER" id="PTHR43520:SF8">
    <property type="entry name" value="P-TYPE CU(+) TRANSPORTER"/>
    <property type="match status" value="1"/>
</dbReference>
<evidence type="ECO:0000256" key="1">
    <source>
        <dbReference type="ARBA" id="ARBA00004651"/>
    </source>
</evidence>
<keyword evidence="5 11" id="KW-0479">Metal-binding</keyword>
<evidence type="ECO:0000256" key="2">
    <source>
        <dbReference type="ARBA" id="ARBA00006024"/>
    </source>
</evidence>
<evidence type="ECO:0000256" key="3">
    <source>
        <dbReference type="ARBA" id="ARBA00022475"/>
    </source>
</evidence>